<organism evidence="1">
    <name type="scientific">Noctiluca scintillans</name>
    <name type="common">Sea sparkle</name>
    <name type="synonym">Red tide dinoflagellate</name>
    <dbReference type="NCBI Taxonomy" id="2966"/>
    <lineage>
        <taxon>Eukaryota</taxon>
        <taxon>Sar</taxon>
        <taxon>Alveolata</taxon>
        <taxon>Dinophyceae</taxon>
        <taxon>Noctilucales</taxon>
        <taxon>Noctilucaceae</taxon>
        <taxon>Noctiluca</taxon>
    </lineage>
</organism>
<accession>A0A7S1A6G4</accession>
<evidence type="ECO:0000313" key="1">
    <source>
        <dbReference type="EMBL" id="CAD8844020.1"/>
    </source>
</evidence>
<sequence length="134" mass="15357">MPYQLLWWSTHQRQRLVLRSTCLRLSVLERERLPTPCGELLLMKLGRLQKTLLRSGSLVLCTKDLRAPRHASAEAIAAELEEEETVVQKHPGVEQALRDGHCGKILFYREHHLFDGTPAKFADTRLSLVTSRQC</sequence>
<dbReference type="EMBL" id="HBFQ01025961">
    <property type="protein sequence ID" value="CAD8844020.1"/>
    <property type="molecule type" value="Transcribed_RNA"/>
</dbReference>
<gene>
    <name evidence="1" type="ORF">NSCI0253_LOCUS18370</name>
</gene>
<protein>
    <submittedName>
        <fullName evidence="1">Uncharacterized protein</fullName>
    </submittedName>
</protein>
<dbReference type="AlphaFoldDB" id="A0A7S1A6G4"/>
<reference evidence="1" key="1">
    <citation type="submission" date="2021-01" db="EMBL/GenBank/DDBJ databases">
        <authorList>
            <person name="Corre E."/>
            <person name="Pelletier E."/>
            <person name="Niang G."/>
            <person name="Scheremetjew M."/>
            <person name="Finn R."/>
            <person name="Kale V."/>
            <person name="Holt S."/>
            <person name="Cochrane G."/>
            <person name="Meng A."/>
            <person name="Brown T."/>
            <person name="Cohen L."/>
        </authorList>
    </citation>
    <scope>NUCLEOTIDE SEQUENCE</scope>
</reference>
<proteinExistence type="predicted"/>
<name>A0A7S1A6G4_NOCSC</name>